<comment type="caution">
    <text evidence="8">The sequence shown here is derived from an EMBL/GenBank/DDBJ whole genome shotgun (WGS) entry which is preliminary data.</text>
</comment>
<dbReference type="InterPro" id="IPR027417">
    <property type="entry name" value="P-loop_NTPase"/>
</dbReference>
<evidence type="ECO:0000256" key="1">
    <source>
        <dbReference type="ARBA" id="ARBA00004202"/>
    </source>
</evidence>
<dbReference type="SMART" id="SM00382">
    <property type="entry name" value="AAA"/>
    <property type="match status" value="1"/>
</dbReference>
<feature type="domain" description="ABC transporter" evidence="7">
    <location>
        <begin position="8"/>
        <end position="245"/>
    </location>
</feature>
<dbReference type="OrthoDB" id="9804819at2"/>
<reference evidence="8 9" key="1">
    <citation type="submission" date="2018-11" db="EMBL/GenBank/DDBJ databases">
        <title>Draft genome sequence of Cellulomonas takizawaensis strain TKZ-21.</title>
        <authorList>
            <person name="Yamamura H."/>
            <person name="Hayashi T."/>
            <person name="Hamada M."/>
            <person name="Serisawa Y."/>
            <person name="Matsuyama K."/>
            <person name="Nakagawa Y."/>
            <person name="Otoguro M."/>
            <person name="Yanagida F."/>
            <person name="Hayakawa M."/>
        </authorList>
    </citation>
    <scope>NUCLEOTIDE SEQUENCE [LARGE SCALE GENOMIC DNA]</scope>
    <source>
        <strain evidence="8 9">TKZ-21</strain>
    </source>
</reference>
<dbReference type="SUPFAM" id="SSF52540">
    <property type="entry name" value="P-loop containing nucleoside triphosphate hydrolases"/>
    <property type="match status" value="1"/>
</dbReference>
<dbReference type="PANTHER" id="PTHR42711">
    <property type="entry name" value="ABC TRANSPORTER ATP-BINDING PROTEIN"/>
    <property type="match status" value="1"/>
</dbReference>
<evidence type="ECO:0000256" key="4">
    <source>
        <dbReference type="ARBA" id="ARBA00022840"/>
    </source>
</evidence>
<evidence type="ECO:0000256" key="2">
    <source>
        <dbReference type="ARBA" id="ARBA00022448"/>
    </source>
</evidence>
<dbReference type="InterPro" id="IPR003593">
    <property type="entry name" value="AAA+_ATPase"/>
</dbReference>
<dbReference type="PANTHER" id="PTHR42711:SF19">
    <property type="entry name" value="DOXORUBICIN RESISTANCE ATP-BINDING PROTEIN DRRA"/>
    <property type="match status" value="1"/>
</dbReference>
<dbReference type="GO" id="GO:0005524">
    <property type="term" value="F:ATP binding"/>
    <property type="evidence" value="ECO:0007669"/>
    <property type="project" value="UniProtKB-KW"/>
</dbReference>
<dbReference type="GO" id="GO:0046677">
    <property type="term" value="P:response to antibiotic"/>
    <property type="evidence" value="ECO:0007669"/>
    <property type="project" value="UniProtKB-KW"/>
</dbReference>
<organism evidence="8 9">
    <name type="scientific">Cellulomonas algicola</name>
    <dbReference type="NCBI Taxonomy" id="2071633"/>
    <lineage>
        <taxon>Bacteria</taxon>
        <taxon>Bacillati</taxon>
        <taxon>Actinomycetota</taxon>
        <taxon>Actinomycetes</taxon>
        <taxon>Micrococcales</taxon>
        <taxon>Cellulomonadaceae</taxon>
        <taxon>Cellulomonas</taxon>
    </lineage>
</organism>
<name>A0A401UZU7_9CELL</name>
<feature type="compositionally biased region" description="Basic and acidic residues" evidence="6">
    <location>
        <begin position="375"/>
        <end position="384"/>
    </location>
</feature>
<comment type="subcellular location">
    <subcellularLocation>
        <location evidence="1">Cell membrane</location>
        <topology evidence="1">Peripheral membrane protein</topology>
    </subcellularLocation>
</comment>
<dbReference type="Pfam" id="PF00005">
    <property type="entry name" value="ABC_tran"/>
    <property type="match status" value="1"/>
</dbReference>
<dbReference type="RefSeq" id="WP_124342733.1">
    <property type="nucleotide sequence ID" value="NZ_BHYL01000126.1"/>
</dbReference>
<dbReference type="Proteomes" id="UP000288246">
    <property type="component" value="Unassembled WGS sequence"/>
</dbReference>
<keyword evidence="5" id="KW-0046">Antibiotic resistance</keyword>
<feature type="compositionally biased region" description="Polar residues" evidence="6">
    <location>
        <begin position="322"/>
        <end position="332"/>
    </location>
</feature>
<evidence type="ECO:0000256" key="5">
    <source>
        <dbReference type="ARBA" id="ARBA00023251"/>
    </source>
</evidence>
<keyword evidence="3" id="KW-0547">Nucleotide-binding</keyword>
<dbReference type="InterPro" id="IPR003439">
    <property type="entry name" value="ABC_transporter-like_ATP-bd"/>
</dbReference>
<proteinExistence type="predicted"/>
<evidence type="ECO:0000256" key="6">
    <source>
        <dbReference type="SAM" id="MobiDB-lite"/>
    </source>
</evidence>
<keyword evidence="2" id="KW-0813">Transport</keyword>
<dbReference type="GO" id="GO:0005886">
    <property type="term" value="C:plasma membrane"/>
    <property type="evidence" value="ECO:0007669"/>
    <property type="project" value="UniProtKB-SubCell"/>
</dbReference>
<feature type="region of interest" description="Disordered" evidence="6">
    <location>
        <begin position="321"/>
        <end position="384"/>
    </location>
</feature>
<gene>
    <name evidence="8" type="ORF">CTKZ_17850</name>
</gene>
<keyword evidence="4" id="KW-0067">ATP-binding</keyword>
<sequence length="384" mass="39311">MPIRPPAVEAVDLVKTYPGGRGRPDVRALDGLTLTVPAGTVHGLLGPNGAGKSTTTKILTTLSRATSGTARVVGQDVVVDADAVRRSIGYVSQGTGADPLLSPRENLVMAARLRGSSRSAAADRAAALVDRFGLGDAGDRRTGGLSGGTRRKLDVALGLVDAPRVLFLDEPTTGLDPEARASMWDEIRRLAGEDALTVLLTTHYLEEADRLADGLSIVDRGRVVVAGTPDELKATLVGDTLTVDLVEPDADAVRAAVARVLTDVVVHVEGPTGRLVARTPDGPAVVGATIAALQAAGVRHGAVAVSRPTLDDVYLRYAGRSWSDSSPARPTGSSTDRSASAAPARTTSGASGGRSTSGSSAVPAGRDTDGASAADGRDAREVTR</sequence>
<protein>
    <submittedName>
        <fullName evidence="8">ABC transporter</fullName>
    </submittedName>
</protein>
<evidence type="ECO:0000313" key="9">
    <source>
        <dbReference type="Proteomes" id="UP000288246"/>
    </source>
</evidence>
<keyword evidence="9" id="KW-1185">Reference proteome</keyword>
<dbReference type="AlphaFoldDB" id="A0A401UZU7"/>
<dbReference type="InterPro" id="IPR050763">
    <property type="entry name" value="ABC_transporter_ATP-binding"/>
</dbReference>
<evidence type="ECO:0000313" key="8">
    <source>
        <dbReference type="EMBL" id="GCD20223.1"/>
    </source>
</evidence>
<evidence type="ECO:0000259" key="7">
    <source>
        <dbReference type="PROSITE" id="PS50893"/>
    </source>
</evidence>
<accession>A0A401UZU7</accession>
<evidence type="ECO:0000256" key="3">
    <source>
        <dbReference type="ARBA" id="ARBA00022741"/>
    </source>
</evidence>
<dbReference type="EMBL" id="BHYL01000126">
    <property type="protein sequence ID" value="GCD20223.1"/>
    <property type="molecule type" value="Genomic_DNA"/>
</dbReference>
<feature type="compositionally biased region" description="Low complexity" evidence="6">
    <location>
        <begin position="333"/>
        <end position="374"/>
    </location>
</feature>
<dbReference type="GO" id="GO:0016887">
    <property type="term" value="F:ATP hydrolysis activity"/>
    <property type="evidence" value="ECO:0007669"/>
    <property type="project" value="InterPro"/>
</dbReference>
<dbReference type="Gene3D" id="3.40.50.300">
    <property type="entry name" value="P-loop containing nucleotide triphosphate hydrolases"/>
    <property type="match status" value="1"/>
</dbReference>
<dbReference type="PROSITE" id="PS50893">
    <property type="entry name" value="ABC_TRANSPORTER_2"/>
    <property type="match status" value="1"/>
</dbReference>